<proteinExistence type="predicted"/>
<dbReference type="Proteomes" id="UP000184749">
    <property type="component" value="Plasmid pRgalIE4872d"/>
</dbReference>
<protein>
    <submittedName>
        <fullName evidence="2">Uncharacterized protein</fullName>
    </submittedName>
</protein>
<feature type="region of interest" description="Disordered" evidence="1">
    <location>
        <begin position="1"/>
        <end position="22"/>
    </location>
</feature>
<evidence type="ECO:0000313" key="2">
    <source>
        <dbReference type="EMBL" id="APO71786.1"/>
    </source>
</evidence>
<sequence>MKPAISGVESQMPPPKSRNASKVSTVLTFRFQAIELKMDGLHRILCSRRPSKTPDRIEFSRH</sequence>
<dbReference type="AlphaFoldDB" id="A0A1L5NV78"/>
<name>A0A1L5NV78_9HYPH</name>
<gene>
    <name evidence="2" type="ORF">IE4872_PD01259</name>
</gene>
<accession>A0A1L5NV78</accession>
<reference evidence="2 3" key="1">
    <citation type="submission" date="2016-09" db="EMBL/GenBank/DDBJ databases">
        <title>The complete genome sequences of Rhizobium gallicum, symbiovars gallicum and phaseoli, symbionts associated to common bean (Phaseolus vulgaris).</title>
        <authorList>
            <person name="Bustos P."/>
            <person name="Santamaria R.I."/>
            <person name="Perez-Carrascal O.M."/>
            <person name="Juarez S."/>
            <person name="Lozano L."/>
            <person name="Martinez-Flores I."/>
            <person name="Martinez-Romero E."/>
            <person name="Cevallos M."/>
            <person name="Romero D."/>
            <person name="Davila G."/>
            <person name="Gonzalez V."/>
        </authorList>
    </citation>
    <scope>NUCLEOTIDE SEQUENCE [LARGE SCALE GENOMIC DNA]</scope>
    <source>
        <strain evidence="2 3">IE4872</strain>
        <plasmid evidence="3">prgalie4872d</plasmid>
    </source>
</reference>
<evidence type="ECO:0000313" key="3">
    <source>
        <dbReference type="Proteomes" id="UP000184749"/>
    </source>
</evidence>
<dbReference type="EMBL" id="CP017105">
    <property type="protein sequence ID" value="APO71786.1"/>
    <property type="molecule type" value="Genomic_DNA"/>
</dbReference>
<keyword evidence="2" id="KW-0614">Plasmid</keyword>
<geneLocation type="plasmid" evidence="3">
    <name>prgalie4872d</name>
</geneLocation>
<evidence type="ECO:0000256" key="1">
    <source>
        <dbReference type="SAM" id="MobiDB-lite"/>
    </source>
</evidence>
<organism evidence="2 3">
    <name type="scientific">Rhizobium gallicum</name>
    <dbReference type="NCBI Taxonomy" id="56730"/>
    <lineage>
        <taxon>Bacteria</taxon>
        <taxon>Pseudomonadati</taxon>
        <taxon>Pseudomonadota</taxon>
        <taxon>Alphaproteobacteria</taxon>
        <taxon>Hyphomicrobiales</taxon>
        <taxon>Rhizobiaceae</taxon>
        <taxon>Rhizobium/Agrobacterium group</taxon>
        <taxon>Rhizobium</taxon>
    </lineage>
</organism>